<dbReference type="EMBL" id="KZ613871">
    <property type="protein sequence ID" value="PMD53648.1"/>
    <property type="molecule type" value="Genomic_DNA"/>
</dbReference>
<dbReference type="PROSITE" id="PS00080">
    <property type="entry name" value="MULTICOPPER_OXIDASE2"/>
    <property type="match status" value="1"/>
</dbReference>
<dbReference type="STRING" id="1095630.A0A2J6SS83"/>
<feature type="domain" description="Plastocyanin-like" evidence="8">
    <location>
        <begin position="40"/>
        <end position="155"/>
    </location>
</feature>
<dbReference type="NCBIfam" id="TIGR03390">
    <property type="entry name" value="ascorbOXfungal"/>
    <property type="match status" value="1"/>
</dbReference>
<dbReference type="InterPro" id="IPR008972">
    <property type="entry name" value="Cupredoxin"/>
</dbReference>
<feature type="domain" description="Plastocyanin-like" evidence="7">
    <location>
        <begin position="415"/>
        <end position="540"/>
    </location>
</feature>
<protein>
    <submittedName>
        <fullName evidence="9">Multicopper oxidase</fullName>
    </submittedName>
</protein>
<accession>A0A2J6SS83</accession>
<evidence type="ECO:0000313" key="10">
    <source>
        <dbReference type="Proteomes" id="UP000235371"/>
    </source>
</evidence>
<dbReference type="InParanoid" id="A0A2J6SS83"/>
<dbReference type="PANTHER" id="PTHR11709">
    <property type="entry name" value="MULTI-COPPER OXIDASE"/>
    <property type="match status" value="1"/>
</dbReference>
<dbReference type="Pfam" id="PF07731">
    <property type="entry name" value="Cu-oxidase_2"/>
    <property type="match status" value="1"/>
</dbReference>
<evidence type="ECO:0000259" key="6">
    <source>
        <dbReference type="Pfam" id="PF00394"/>
    </source>
</evidence>
<evidence type="ECO:0000256" key="1">
    <source>
        <dbReference type="ARBA" id="ARBA00010609"/>
    </source>
</evidence>
<dbReference type="InterPro" id="IPR033138">
    <property type="entry name" value="Cu_oxidase_CS"/>
</dbReference>
<dbReference type="Gene3D" id="2.60.40.420">
    <property type="entry name" value="Cupredoxins - blue copper proteins"/>
    <property type="match status" value="3"/>
</dbReference>
<dbReference type="InterPro" id="IPR011706">
    <property type="entry name" value="Cu-oxidase_C"/>
</dbReference>
<dbReference type="Proteomes" id="UP000235371">
    <property type="component" value="Unassembled WGS sequence"/>
</dbReference>
<comment type="similarity">
    <text evidence="1">Belongs to the multicopper oxidase family.</text>
</comment>
<evidence type="ECO:0000313" key="9">
    <source>
        <dbReference type="EMBL" id="PMD53648.1"/>
    </source>
</evidence>
<proteinExistence type="inferred from homology"/>
<dbReference type="InterPro" id="IPR017762">
    <property type="entry name" value="Multicopper_oxidase_fun"/>
</dbReference>
<evidence type="ECO:0000256" key="2">
    <source>
        <dbReference type="ARBA" id="ARBA00022723"/>
    </source>
</evidence>
<evidence type="ECO:0000259" key="7">
    <source>
        <dbReference type="Pfam" id="PF07731"/>
    </source>
</evidence>
<dbReference type="SUPFAM" id="SSF49503">
    <property type="entry name" value="Cupredoxins"/>
    <property type="match status" value="3"/>
</dbReference>
<dbReference type="GO" id="GO:0005507">
    <property type="term" value="F:copper ion binding"/>
    <property type="evidence" value="ECO:0007669"/>
    <property type="project" value="InterPro"/>
</dbReference>
<dbReference type="InterPro" id="IPR002355">
    <property type="entry name" value="Cu_oxidase_Cu_BS"/>
</dbReference>
<dbReference type="InterPro" id="IPR011707">
    <property type="entry name" value="Cu-oxidase-like_N"/>
</dbReference>
<dbReference type="RefSeq" id="XP_024730552.1">
    <property type="nucleotide sequence ID" value="XM_024881406.1"/>
</dbReference>
<evidence type="ECO:0000259" key="8">
    <source>
        <dbReference type="Pfam" id="PF07732"/>
    </source>
</evidence>
<evidence type="ECO:0000256" key="3">
    <source>
        <dbReference type="ARBA" id="ARBA00023002"/>
    </source>
</evidence>
<dbReference type="GO" id="GO:0016491">
    <property type="term" value="F:oxidoreductase activity"/>
    <property type="evidence" value="ECO:0007669"/>
    <property type="project" value="UniProtKB-KW"/>
</dbReference>
<dbReference type="InterPro" id="IPR035666">
    <property type="entry name" value="MCO_CuRO_3"/>
</dbReference>
<keyword evidence="3" id="KW-0560">Oxidoreductase</keyword>
<dbReference type="PANTHER" id="PTHR11709:SF394">
    <property type="entry name" value="FI03373P-RELATED"/>
    <property type="match status" value="1"/>
</dbReference>
<dbReference type="AlphaFoldDB" id="A0A2J6SS83"/>
<feature type="domain" description="Plastocyanin-like" evidence="6">
    <location>
        <begin position="165"/>
        <end position="315"/>
    </location>
</feature>
<reference evidence="9 10" key="1">
    <citation type="submission" date="2016-04" db="EMBL/GenBank/DDBJ databases">
        <title>A degradative enzymes factory behind the ericoid mycorrhizal symbiosis.</title>
        <authorList>
            <consortium name="DOE Joint Genome Institute"/>
            <person name="Martino E."/>
            <person name="Morin E."/>
            <person name="Grelet G."/>
            <person name="Kuo A."/>
            <person name="Kohler A."/>
            <person name="Daghino S."/>
            <person name="Barry K."/>
            <person name="Choi C."/>
            <person name="Cichocki N."/>
            <person name="Clum A."/>
            <person name="Copeland A."/>
            <person name="Hainaut M."/>
            <person name="Haridas S."/>
            <person name="Labutti K."/>
            <person name="Lindquist E."/>
            <person name="Lipzen A."/>
            <person name="Khouja H.-R."/>
            <person name="Murat C."/>
            <person name="Ohm R."/>
            <person name="Olson A."/>
            <person name="Spatafora J."/>
            <person name="Veneault-Fourrey C."/>
            <person name="Henrissat B."/>
            <person name="Grigoriev I."/>
            <person name="Martin F."/>
            <person name="Perotto S."/>
        </authorList>
    </citation>
    <scope>NUCLEOTIDE SEQUENCE [LARGE SCALE GENOMIC DNA]</scope>
    <source>
        <strain evidence="9 10">E</strain>
    </source>
</reference>
<name>A0A2J6SS83_9HELO</name>
<dbReference type="CDD" id="cd13873">
    <property type="entry name" value="CuRO_2_AAO_like_2"/>
    <property type="match status" value="1"/>
</dbReference>
<dbReference type="CDD" id="cd13895">
    <property type="entry name" value="CuRO_3_AAO_like_2"/>
    <property type="match status" value="1"/>
</dbReference>
<organism evidence="9 10">
    <name type="scientific">Hyaloscypha bicolor E</name>
    <dbReference type="NCBI Taxonomy" id="1095630"/>
    <lineage>
        <taxon>Eukaryota</taxon>
        <taxon>Fungi</taxon>
        <taxon>Dikarya</taxon>
        <taxon>Ascomycota</taxon>
        <taxon>Pezizomycotina</taxon>
        <taxon>Leotiomycetes</taxon>
        <taxon>Helotiales</taxon>
        <taxon>Hyaloscyphaceae</taxon>
        <taxon>Hyaloscypha</taxon>
        <taxon>Hyaloscypha bicolor</taxon>
    </lineage>
</organism>
<keyword evidence="10" id="KW-1185">Reference proteome</keyword>
<keyword evidence="5" id="KW-0732">Signal</keyword>
<dbReference type="InterPro" id="IPR045087">
    <property type="entry name" value="Cu-oxidase_fam"/>
</dbReference>
<keyword evidence="4" id="KW-0186">Copper</keyword>
<gene>
    <name evidence="9" type="ORF">K444DRAFT_618834</name>
</gene>
<dbReference type="Pfam" id="PF07732">
    <property type="entry name" value="Cu-oxidase_3"/>
    <property type="match status" value="1"/>
</dbReference>
<dbReference type="InterPro" id="IPR001117">
    <property type="entry name" value="Cu-oxidase_2nd"/>
</dbReference>
<feature type="signal peptide" evidence="5">
    <location>
        <begin position="1"/>
        <end position="23"/>
    </location>
</feature>
<keyword evidence="2" id="KW-0479">Metal-binding</keyword>
<evidence type="ECO:0000256" key="4">
    <source>
        <dbReference type="ARBA" id="ARBA00023008"/>
    </source>
</evidence>
<feature type="chain" id="PRO_5014438296" evidence="5">
    <location>
        <begin position="24"/>
        <end position="586"/>
    </location>
</feature>
<dbReference type="PROSITE" id="PS00079">
    <property type="entry name" value="MULTICOPPER_OXIDASE1"/>
    <property type="match status" value="1"/>
</dbReference>
<sequence>MRFITGFPALLFSVLGSISIVTATTQYHDESFIPDAVLRVTQQNITQSCLASKTNVLINGTSPGPELRLLEGQTYWIRVYNDMTANNLTMHWHGLSMAVSPFSDGTPVASQWPIPPACFFDYEIHVPIGMAGTYFYHSHVGFQAASAAGPLIVDDLHVPYHYDDEKIIFIQDTFTKDFQTIEKGLVNTPLVWSGEAAAILVNGKGGGSANGTACNASLSVIDVEPGKTYRLRFIGATALTFASLAIEGHGSLEVIEADGSYTQKADTSFLQVAAGQRYSVLLHTLPNPTQSTYYIQLESRDRPTVTRSFAILNYGPKYKNSTPFYPPPKPVVSLPKSTVGFLDYKLYPLQPSGDFPSAKEVSRTVTITVHQAVRGMTIWLENHYPWVDTFPTEPYLVSLYKNDGVEFPSMERAAQNGGLDPITRAFPAEIGEVVDIVLLNTGADSGGLDAHPWHAHGRHYWDLGSGNGTYDAATNEAKWAGKEPATRDTTMLYRYGLTTGNGTVQGWRAWRLRVTEPGVWMIHCHILQHMIMGMQTVWVMGNETEVLGKVPRPEVEGYLTYGGDVYGNESHWPTAVHYFDTWAENQ</sequence>
<dbReference type="GeneID" id="36589483"/>
<dbReference type="OrthoDB" id="2121828at2759"/>
<evidence type="ECO:0000256" key="5">
    <source>
        <dbReference type="SAM" id="SignalP"/>
    </source>
</evidence>
<dbReference type="Pfam" id="PF00394">
    <property type="entry name" value="Cu-oxidase"/>
    <property type="match status" value="1"/>
</dbReference>